<organism evidence="1">
    <name type="scientific">hydrothermal vent metagenome</name>
    <dbReference type="NCBI Taxonomy" id="652676"/>
    <lineage>
        <taxon>unclassified sequences</taxon>
        <taxon>metagenomes</taxon>
        <taxon>ecological metagenomes</taxon>
    </lineage>
</organism>
<dbReference type="AlphaFoldDB" id="A0A3B0V7T7"/>
<dbReference type="InterPro" id="IPR023614">
    <property type="entry name" value="Porin_dom_sf"/>
</dbReference>
<evidence type="ECO:0000313" key="1">
    <source>
        <dbReference type="EMBL" id="VAW34812.1"/>
    </source>
</evidence>
<sequence>MKKIISTVAALGLCCAVPAIAAAGDASLLQVLQNKGVLTPSEVSRIEAQGQKKPAALKGLKIELQSFIDYSAGEKAEPGDTSSSYNDFAVTRGYLTIKKKITPWLSGRITTDIHRDSTGDYKVRLKYLYAEFQPNDIGMLTSMKMEVGQGHNPWLDFEEHINPYRAQGPMAVERAHIFNSADVGISLRGNIGGKLADAKALTGNSHYNGLYGSWHVGVYNGGGYHSDEVNGNKAIEGRLTIRPLPATLPGLQFSYLGMNGDGNKDNSPLSNPDFSINLGMMSYENPLFIFTAQYFQTTGNAGGSWTVNNQSLDTEGYSFFGRVRLPFVSEKLSAFGRYDHFDQDSDNVIADNTAYDLYIGGLSYDVAKGNQVLVDYETTNFDVNAGQKGKVPSLGNNLGDEYKIQVVYQLAF</sequence>
<accession>A0A3B0V7T7</accession>
<protein>
    <recommendedName>
        <fullName evidence="2">Phosphate-selective porin O and P</fullName>
    </recommendedName>
</protein>
<name>A0A3B0V7T7_9ZZZZ</name>
<reference evidence="1" key="1">
    <citation type="submission" date="2018-06" db="EMBL/GenBank/DDBJ databases">
        <authorList>
            <person name="Zhirakovskaya E."/>
        </authorList>
    </citation>
    <scope>NUCLEOTIDE SEQUENCE</scope>
</reference>
<gene>
    <name evidence="1" type="ORF">MNBD_DELTA04-673</name>
</gene>
<dbReference type="Gene3D" id="2.40.160.10">
    <property type="entry name" value="Porin"/>
    <property type="match status" value="1"/>
</dbReference>
<dbReference type="SUPFAM" id="SSF56935">
    <property type="entry name" value="Porins"/>
    <property type="match status" value="1"/>
</dbReference>
<proteinExistence type="predicted"/>
<dbReference type="EMBL" id="UOEY01000010">
    <property type="protein sequence ID" value="VAW34812.1"/>
    <property type="molecule type" value="Genomic_DNA"/>
</dbReference>
<evidence type="ECO:0008006" key="2">
    <source>
        <dbReference type="Google" id="ProtNLM"/>
    </source>
</evidence>